<reference evidence="6 7" key="1">
    <citation type="journal article" date="2014" name="Genome Announc.">
        <title>Draft Genome Sequence of Lutibaculum baratangense Strain AMV1T, Isolated from a Mud Volcano in Andamans, India.</title>
        <authorList>
            <person name="Singh A."/>
            <person name="Sreenivas A."/>
            <person name="Sathyanarayana Reddy G."/>
            <person name="Pinnaka A.K."/>
            <person name="Shivaji S."/>
        </authorList>
    </citation>
    <scope>NUCLEOTIDE SEQUENCE [LARGE SCALE GENOMIC DNA]</scope>
    <source>
        <strain evidence="6 7">AMV1</strain>
    </source>
</reference>
<dbReference type="PANTHER" id="PTHR30290:SF9">
    <property type="entry name" value="OLIGOPEPTIDE-BINDING PROTEIN APPA"/>
    <property type="match status" value="1"/>
</dbReference>
<organism evidence="6 7">
    <name type="scientific">Lutibaculum baratangense AMV1</name>
    <dbReference type="NCBI Taxonomy" id="631454"/>
    <lineage>
        <taxon>Bacteria</taxon>
        <taxon>Pseudomonadati</taxon>
        <taxon>Pseudomonadota</taxon>
        <taxon>Alphaproteobacteria</taxon>
        <taxon>Hyphomicrobiales</taxon>
        <taxon>Tepidamorphaceae</taxon>
        <taxon>Lutibaculum</taxon>
    </lineage>
</organism>
<dbReference type="PANTHER" id="PTHR30290">
    <property type="entry name" value="PERIPLASMIC BINDING COMPONENT OF ABC TRANSPORTER"/>
    <property type="match status" value="1"/>
</dbReference>
<evidence type="ECO:0000313" key="6">
    <source>
        <dbReference type="EMBL" id="ESR24817.1"/>
    </source>
</evidence>
<evidence type="ECO:0000256" key="3">
    <source>
        <dbReference type="ARBA" id="ARBA00022448"/>
    </source>
</evidence>
<evidence type="ECO:0000313" key="7">
    <source>
        <dbReference type="Proteomes" id="UP000017819"/>
    </source>
</evidence>
<dbReference type="GO" id="GO:0043190">
    <property type="term" value="C:ATP-binding cassette (ABC) transporter complex"/>
    <property type="evidence" value="ECO:0007669"/>
    <property type="project" value="InterPro"/>
</dbReference>
<dbReference type="Proteomes" id="UP000017819">
    <property type="component" value="Unassembled WGS sequence"/>
</dbReference>
<dbReference type="eggNOG" id="COG0747">
    <property type="taxonomic scope" value="Bacteria"/>
</dbReference>
<dbReference type="AlphaFoldDB" id="V4QYI7"/>
<dbReference type="SUPFAM" id="SSF53850">
    <property type="entry name" value="Periplasmic binding protein-like II"/>
    <property type="match status" value="1"/>
</dbReference>
<name>V4QYI7_9HYPH</name>
<comment type="similarity">
    <text evidence="2">Belongs to the bacterial solute-binding protein 5 family.</text>
</comment>
<dbReference type="PATRIC" id="fig|631454.5.peg.2109"/>
<gene>
    <name evidence="6" type="ORF">N177_2140</name>
</gene>
<dbReference type="Gene3D" id="3.90.76.10">
    <property type="entry name" value="Dipeptide-binding Protein, Domain 1"/>
    <property type="match status" value="1"/>
</dbReference>
<dbReference type="Gene3D" id="3.40.190.10">
    <property type="entry name" value="Periplasmic binding protein-like II"/>
    <property type="match status" value="1"/>
</dbReference>
<keyword evidence="4" id="KW-0732">Signal</keyword>
<keyword evidence="7" id="KW-1185">Reference proteome</keyword>
<dbReference type="CDD" id="cd08498">
    <property type="entry name" value="PBP2_NikA_DppA_OppA_like_2"/>
    <property type="match status" value="1"/>
</dbReference>
<evidence type="ECO:0000259" key="5">
    <source>
        <dbReference type="Pfam" id="PF00496"/>
    </source>
</evidence>
<dbReference type="GO" id="GO:0015833">
    <property type="term" value="P:peptide transport"/>
    <property type="evidence" value="ECO:0007669"/>
    <property type="project" value="TreeGrafter"/>
</dbReference>
<dbReference type="GO" id="GO:0030288">
    <property type="term" value="C:outer membrane-bounded periplasmic space"/>
    <property type="evidence" value="ECO:0007669"/>
    <property type="project" value="UniProtKB-ARBA"/>
</dbReference>
<feature type="domain" description="Solute-binding protein family 5" evidence="5">
    <location>
        <begin position="64"/>
        <end position="440"/>
    </location>
</feature>
<evidence type="ECO:0000256" key="2">
    <source>
        <dbReference type="ARBA" id="ARBA00005695"/>
    </source>
</evidence>
<comment type="subcellular location">
    <subcellularLocation>
        <location evidence="1">Periplasm</location>
    </subcellularLocation>
</comment>
<comment type="caution">
    <text evidence="6">The sequence shown here is derived from an EMBL/GenBank/DDBJ whole genome shotgun (WGS) entry which is preliminary data.</text>
</comment>
<proteinExistence type="inferred from homology"/>
<dbReference type="PIRSF" id="PIRSF002741">
    <property type="entry name" value="MppA"/>
    <property type="match status" value="1"/>
</dbReference>
<dbReference type="Gene3D" id="3.10.105.10">
    <property type="entry name" value="Dipeptide-binding Protein, Domain 3"/>
    <property type="match status" value="1"/>
</dbReference>
<sequence length="526" mass="58567">MGLSLAAGVAVAVSAISPADSATLRWAFQGQLNALDPYTLNETFTLGQLGNVYEGLTRRGPDLEIEPALAESWEIIEPTRWRFHLRQGVKFHNGNDFNADDVVFSAERVQSQNSDLKTRLPGDVKVEKVDDHTVDFVLSQPNPILHYEWDTWYIMDKEWSEENGATEVVSASDRSDNRAAFETNGTGPYTIDSHEPGVRTVFKANPDWWDEIEGNIEEVVFTPISQDSTRVAALLSGEVDLVDPVPVQDVARVEQNPNTDALTGPELRTIFLGFNSMDDELSSSDIKGENPFKDARVRKALYQAIDIEAIKQKVMRGMSEPSALLISPLLYDRAGEFERHAYDPEAAMQLLEEAGYGDGFTVTMDCPNDRYVNDEAICQAVASMVAKIGVRIDLNAQPKAQYFGKVLATGGYDTDFYLLGWTPSSMDSYNIFANLSGCRDETGKGSPFNLGGWCNEKVDELAGQVLTENDPDKRNELIFEAFSIMHDEVSHIPLHQQSLAWGKSTKLDLVQRADNQVLFKWMTLSE</sequence>
<dbReference type="EMBL" id="AWXZ01000029">
    <property type="protein sequence ID" value="ESR24817.1"/>
    <property type="molecule type" value="Genomic_DNA"/>
</dbReference>
<dbReference type="Pfam" id="PF00496">
    <property type="entry name" value="SBP_bac_5"/>
    <property type="match status" value="1"/>
</dbReference>
<dbReference type="InterPro" id="IPR000914">
    <property type="entry name" value="SBP_5_dom"/>
</dbReference>
<dbReference type="InterPro" id="IPR030678">
    <property type="entry name" value="Peptide/Ni-bd"/>
</dbReference>
<dbReference type="OrthoDB" id="9803988at2"/>
<dbReference type="InterPro" id="IPR039424">
    <property type="entry name" value="SBP_5"/>
</dbReference>
<evidence type="ECO:0000256" key="4">
    <source>
        <dbReference type="ARBA" id="ARBA00022729"/>
    </source>
</evidence>
<accession>V4QYI7</accession>
<dbReference type="GO" id="GO:1904680">
    <property type="term" value="F:peptide transmembrane transporter activity"/>
    <property type="evidence" value="ECO:0007669"/>
    <property type="project" value="TreeGrafter"/>
</dbReference>
<protein>
    <submittedName>
        <fullName evidence="6">Putative gluthatione transporter,solute-binding component</fullName>
    </submittedName>
</protein>
<evidence type="ECO:0000256" key="1">
    <source>
        <dbReference type="ARBA" id="ARBA00004418"/>
    </source>
</evidence>
<dbReference type="STRING" id="631454.N177_2140"/>
<keyword evidence="3" id="KW-0813">Transport</keyword>